<feature type="transmembrane region" description="Helical" evidence="5">
    <location>
        <begin position="101"/>
        <end position="122"/>
    </location>
</feature>
<organism evidence="7 8">
    <name type="scientific">Geobacillus stearothermophilus</name>
    <name type="common">Bacillus stearothermophilus</name>
    <dbReference type="NCBI Taxonomy" id="1422"/>
    <lineage>
        <taxon>Bacteria</taxon>
        <taxon>Bacillati</taxon>
        <taxon>Bacillota</taxon>
        <taxon>Bacilli</taxon>
        <taxon>Bacillales</taxon>
        <taxon>Anoxybacillaceae</taxon>
        <taxon>Geobacillus</taxon>
    </lineage>
</organism>
<evidence type="ECO:0000256" key="2">
    <source>
        <dbReference type="ARBA" id="ARBA00022692"/>
    </source>
</evidence>
<gene>
    <name evidence="7" type="ORF">B4109_0556</name>
    <name evidence="6" type="ORF">GS8_1715</name>
</gene>
<feature type="transmembrane region" description="Helical" evidence="5">
    <location>
        <begin position="134"/>
        <end position="153"/>
    </location>
</feature>
<evidence type="ECO:0000256" key="3">
    <source>
        <dbReference type="ARBA" id="ARBA00022989"/>
    </source>
</evidence>
<protein>
    <recommendedName>
        <fullName evidence="5">UPF0344 protein B4109_0556</fullName>
    </recommendedName>
</protein>
<dbReference type="NCBIfam" id="NF010196">
    <property type="entry name" value="PRK13673.1-3"/>
    <property type="match status" value="1"/>
</dbReference>
<dbReference type="HAMAP" id="MF_01536">
    <property type="entry name" value="UPF0344"/>
    <property type="match status" value="1"/>
</dbReference>
<feature type="transmembrane region" description="Helical" evidence="5">
    <location>
        <begin position="37"/>
        <end position="59"/>
    </location>
</feature>
<comment type="subcellular location">
    <subcellularLocation>
        <location evidence="5">Cell membrane</location>
        <topology evidence="5">Multi-pass membrane protein</topology>
    </subcellularLocation>
</comment>
<dbReference type="EMBL" id="LUCS01000027">
    <property type="protein sequence ID" value="KAF6511044.1"/>
    <property type="molecule type" value="Genomic_DNA"/>
</dbReference>
<comment type="similarity">
    <text evidence="5">Belongs to the UPF0344 family.</text>
</comment>
<keyword evidence="4 5" id="KW-0472">Membrane</keyword>
<evidence type="ECO:0000256" key="5">
    <source>
        <dbReference type="HAMAP-Rule" id="MF_01536"/>
    </source>
</evidence>
<feature type="transmembrane region" description="Helical" evidence="5">
    <location>
        <begin position="71"/>
        <end position="95"/>
    </location>
</feature>
<proteinExistence type="inferred from homology"/>
<comment type="caution">
    <text evidence="7">The sequence shown here is derived from an EMBL/GenBank/DDBJ whole genome shotgun (WGS) entry which is preliminary data.</text>
</comment>
<keyword evidence="3 5" id="KW-1133">Transmembrane helix</keyword>
<evidence type="ECO:0000313" key="6">
    <source>
        <dbReference type="EMBL" id="KAF6511044.1"/>
    </source>
</evidence>
<reference evidence="7 8" key="1">
    <citation type="submission" date="2016-01" db="EMBL/GenBank/DDBJ databases">
        <title>Draft Genome Sequences of Seven Thermophilic Sporeformers Isolated from Foods.</title>
        <authorList>
            <person name="Berendsen E.M."/>
            <person name="Wells-Bennik M.H."/>
            <person name="Krawcyk A.O."/>
            <person name="De Jong A."/>
            <person name="Holsappel S."/>
            <person name="Eijlander R.T."/>
            <person name="Kuipers O.P."/>
        </authorList>
    </citation>
    <scope>NUCLEOTIDE SEQUENCE [LARGE SCALE GENOMIC DNA]</scope>
    <source>
        <strain evidence="7 8">B4109</strain>
    </source>
</reference>
<evidence type="ECO:0000313" key="7">
    <source>
        <dbReference type="EMBL" id="KYD27186.1"/>
    </source>
</evidence>
<accession>A0A150MRU5</accession>
<evidence type="ECO:0000256" key="1">
    <source>
        <dbReference type="ARBA" id="ARBA00022475"/>
    </source>
</evidence>
<keyword evidence="2 5" id="KW-0812">Transmembrane</keyword>
<keyword evidence="1 5" id="KW-1003">Cell membrane</keyword>
<dbReference type="Proteomes" id="UP000773850">
    <property type="component" value="Unassembled WGS sequence"/>
</dbReference>
<name>A0A150MRU5_GEOSE</name>
<dbReference type="InterPro" id="IPR010899">
    <property type="entry name" value="UPF0344"/>
</dbReference>
<dbReference type="Proteomes" id="UP000075424">
    <property type="component" value="Unassembled WGS sequence"/>
</dbReference>
<sequence length="156" mass="17514">MLKRRPLERKGVFRFREVCQPSARRAMMGRNKEWLEGWMLTHAHITSWLITIVLFFLAVSMERQGAGKAKIVQMVLRLFYILTIATGGLLLHSIASISALYWLKALAGLWVIGAMEMVLAAVKKGKSAAAGWTQWVIALVVTLFLGLLLPLGFDLF</sequence>
<keyword evidence="9" id="KW-1185">Reference proteome</keyword>
<dbReference type="Pfam" id="PF07457">
    <property type="entry name" value="DUF1516"/>
    <property type="match status" value="1"/>
</dbReference>
<evidence type="ECO:0000313" key="9">
    <source>
        <dbReference type="Proteomes" id="UP000773850"/>
    </source>
</evidence>
<evidence type="ECO:0000313" key="8">
    <source>
        <dbReference type="Proteomes" id="UP000075424"/>
    </source>
</evidence>
<dbReference type="AlphaFoldDB" id="A0A150MRU5"/>
<reference evidence="6 9" key="2">
    <citation type="submission" date="2016-03" db="EMBL/GenBank/DDBJ databases">
        <title>Spore heat resistance.</title>
        <authorList>
            <person name="Boekhorst J."/>
            <person name="Berendsen E.M."/>
            <person name="Wells-Bennik M.H."/>
            <person name="Kuipers O.P."/>
        </authorList>
    </citation>
    <scope>NUCLEOTIDE SEQUENCE [LARGE SCALE GENOMIC DNA]</scope>
    <source>
        <strain evidence="6 9">GS8</strain>
    </source>
</reference>
<evidence type="ECO:0000256" key="4">
    <source>
        <dbReference type="ARBA" id="ARBA00023136"/>
    </source>
</evidence>
<dbReference type="GO" id="GO:0005886">
    <property type="term" value="C:plasma membrane"/>
    <property type="evidence" value="ECO:0007669"/>
    <property type="project" value="UniProtKB-SubCell"/>
</dbReference>
<dbReference type="PATRIC" id="fig|1422.18.peg.3110"/>
<dbReference type="EMBL" id="LQYV01000056">
    <property type="protein sequence ID" value="KYD27186.1"/>
    <property type="molecule type" value="Genomic_DNA"/>
</dbReference>